<evidence type="ECO:0000313" key="1">
    <source>
        <dbReference type="EMBL" id="CAE7230314.1"/>
    </source>
</evidence>
<sequence length="144" mass="15865">MQNNAFNVHASRANMTARQVYVVIYNIQMRLGLSKGHDGGWSGKASQMILETLGKAKKSRTTSQATCSTPLALENSASDPLAIQHRVLEEGTAATWQITLQTRQMVKVTAVARTTTATDDTRKKRIMNNVLKTIKKAKSKYEGV</sequence>
<organism evidence="1 2">
    <name type="scientific">Symbiodinium natans</name>
    <dbReference type="NCBI Taxonomy" id="878477"/>
    <lineage>
        <taxon>Eukaryota</taxon>
        <taxon>Sar</taxon>
        <taxon>Alveolata</taxon>
        <taxon>Dinophyceae</taxon>
        <taxon>Suessiales</taxon>
        <taxon>Symbiodiniaceae</taxon>
        <taxon>Symbiodinium</taxon>
    </lineage>
</organism>
<dbReference type="OrthoDB" id="425188at2759"/>
<accession>A0A812KNR7</accession>
<comment type="caution">
    <text evidence="1">The sequence shown here is derived from an EMBL/GenBank/DDBJ whole genome shotgun (WGS) entry which is preliminary data.</text>
</comment>
<reference evidence="1" key="1">
    <citation type="submission" date="2021-02" db="EMBL/GenBank/DDBJ databases">
        <authorList>
            <person name="Dougan E. K."/>
            <person name="Rhodes N."/>
            <person name="Thang M."/>
            <person name="Chan C."/>
        </authorList>
    </citation>
    <scope>NUCLEOTIDE SEQUENCE</scope>
</reference>
<gene>
    <name evidence="1" type="ORF">SNAT2548_LOCUS9342</name>
</gene>
<proteinExistence type="predicted"/>
<protein>
    <submittedName>
        <fullName evidence="1">Uncharacterized protein</fullName>
    </submittedName>
</protein>
<evidence type="ECO:0000313" key="2">
    <source>
        <dbReference type="Proteomes" id="UP000604046"/>
    </source>
</evidence>
<keyword evidence="2" id="KW-1185">Reference proteome</keyword>
<dbReference type="Proteomes" id="UP000604046">
    <property type="component" value="Unassembled WGS sequence"/>
</dbReference>
<name>A0A812KNR7_9DINO</name>
<dbReference type="EMBL" id="CAJNDS010000721">
    <property type="protein sequence ID" value="CAE7230314.1"/>
    <property type="molecule type" value="Genomic_DNA"/>
</dbReference>
<dbReference type="AlphaFoldDB" id="A0A812KNR7"/>